<keyword evidence="4" id="KW-1185">Reference proteome</keyword>
<dbReference type="OrthoDB" id="9150142at2"/>
<evidence type="ECO:0000256" key="2">
    <source>
        <dbReference type="SAM" id="SignalP"/>
    </source>
</evidence>
<accession>I4Z600</accession>
<feature type="compositionally biased region" description="Polar residues" evidence="1">
    <location>
        <begin position="498"/>
        <end position="509"/>
    </location>
</feature>
<evidence type="ECO:0000256" key="1">
    <source>
        <dbReference type="SAM" id="MobiDB-lite"/>
    </source>
</evidence>
<proteinExistence type="predicted"/>
<feature type="signal peptide" evidence="2">
    <location>
        <begin position="1"/>
        <end position="19"/>
    </location>
</feature>
<dbReference type="HOGENOM" id="CLU_525610_0_0_4"/>
<dbReference type="Proteomes" id="UP000053899">
    <property type="component" value="Unassembled WGS sequence"/>
</dbReference>
<dbReference type="SUPFAM" id="SSF117074">
    <property type="entry name" value="Hypothetical protein PA1324"/>
    <property type="match status" value="1"/>
</dbReference>
<dbReference type="GeneID" id="92352127"/>
<dbReference type="AlphaFoldDB" id="I4Z600"/>
<dbReference type="EMBL" id="JH660673">
    <property type="protein sequence ID" value="EIM31642.1"/>
    <property type="molecule type" value="Genomic_DNA"/>
</dbReference>
<evidence type="ECO:0000313" key="4">
    <source>
        <dbReference type="Proteomes" id="UP000053899"/>
    </source>
</evidence>
<dbReference type="RefSeq" id="WP_009453308.1">
    <property type="nucleotide sequence ID" value="NZ_JH660673.1"/>
</dbReference>
<feature type="region of interest" description="Disordered" evidence="1">
    <location>
        <begin position="497"/>
        <end position="518"/>
    </location>
</feature>
<sequence>MPKLSALAISIGMAFYLSGCGMSTNAVNGTASGILVDDIIIGATVFCDQNNNGILEAGETSSVTDQNGQFVFSSACAAQIISVAGTGIDKTTQRAPQGSYRALAGSSVISPFTTMQVESGLSTPDFQAVMQTMGLGSQDPATFNPVAQPAQTAMAAAAAAKILNDIAETSVAAGGSGEIAFRESAKNLTQEILKQSQNTAYGSSIFSDTTVISGIIQRTARRGLDHLSSWSANQKDNAASIASHGITTSVGTLLTKKNMAEAADTLRNGAVSTLINQVDLSNQQSVNNAVSAVSAAVQAAQYIYVAQDQMLITPSQGPAITATLADFTSNGLNLRGQTLSSLASIELPLRSTAFALPEGRTEFALGLTVTDRQSLKKLEVLLDRVQLQRDPADPTRLSIVVPAGAQLHAYARSASGIEVGTEGQGIVNVGADVIQTAGAISLSTSPARLQALLLRQFPAQAQALDNLLNTTGDFDLQIVLGGLVLRQADGTALPTGTMHVTRSGPTISGPSLAGQLHF</sequence>
<evidence type="ECO:0000313" key="3">
    <source>
        <dbReference type="EMBL" id="EIM31642.1"/>
    </source>
</evidence>
<keyword evidence="2" id="KW-0732">Signal</keyword>
<feature type="chain" id="PRO_5003698720" evidence="2">
    <location>
        <begin position="20"/>
        <end position="518"/>
    </location>
</feature>
<protein>
    <submittedName>
        <fullName evidence="3">Uncharacterized protein</fullName>
    </submittedName>
</protein>
<reference evidence="3 4" key="1">
    <citation type="submission" date="2012-04" db="EMBL/GenBank/DDBJ databases">
        <title>Improved High-Quality Draft sequence of Leptothrix ochracea L12.</title>
        <authorList>
            <consortium name="US DOE Joint Genome Institute"/>
            <person name="Lucas S."/>
            <person name="Han J."/>
            <person name="Lapidus A."/>
            <person name="Cheng J.-F."/>
            <person name="Goodwin L."/>
            <person name="Pitluck S."/>
            <person name="Peters L."/>
            <person name="Zeytun A."/>
            <person name="Detter J.C."/>
            <person name="Han C."/>
            <person name="Tapia R."/>
            <person name="Land M."/>
            <person name="Hauser L."/>
            <person name="Kyrpides N."/>
            <person name="Ivanova N."/>
            <person name="Pagani I."/>
            <person name="Stepanauskas R."/>
            <person name="Masland D."/>
            <person name="Poulton N."/>
            <person name="Emerson D."/>
            <person name="Fleming E."/>
            <person name="Woyke T."/>
        </authorList>
    </citation>
    <scope>NUCLEOTIDE SEQUENCE [LARGE SCALE GENOMIC DNA]</scope>
    <source>
        <strain evidence="3 4">L12</strain>
    </source>
</reference>
<name>I4Z600_9BURK</name>
<gene>
    <name evidence="3" type="ORF">LepocDRAFT_00003750</name>
</gene>
<organism evidence="3 4">
    <name type="scientific">Leptothrix ochracea L12</name>
    <dbReference type="NCBI Taxonomy" id="735332"/>
    <lineage>
        <taxon>Bacteria</taxon>
        <taxon>Pseudomonadati</taxon>
        <taxon>Pseudomonadota</taxon>
        <taxon>Betaproteobacteria</taxon>
        <taxon>Burkholderiales</taxon>
        <taxon>Sphaerotilaceae</taxon>
        <taxon>Leptothrix</taxon>
    </lineage>
</organism>